<reference evidence="1 2" key="1">
    <citation type="journal article" date="2019" name="Commun. Biol.">
        <title>The bagworm genome reveals a unique fibroin gene that provides high tensile strength.</title>
        <authorList>
            <person name="Kono N."/>
            <person name="Nakamura H."/>
            <person name="Ohtoshi R."/>
            <person name="Tomita M."/>
            <person name="Numata K."/>
            <person name="Arakawa K."/>
        </authorList>
    </citation>
    <scope>NUCLEOTIDE SEQUENCE [LARGE SCALE GENOMIC DNA]</scope>
</reference>
<proteinExistence type="predicted"/>
<organism evidence="1 2">
    <name type="scientific">Eumeta variegata</name>
    <name type="common">Bagworm moth</name>
    <name type="synonym">Eumeta japonica</name>
    <dbReference type="NCBI Taxonomy" id="151549"/>
    <lineage>
        <taxon>Eukaryota</taxon>
        <taxon>Metazoa</taxon>
        <taxon>Ecdysozoa</taxon>
        <taxon>Arthropoda</taxon>
        <taxon>Hexapoda</taxon>
        <taxon>Insecta</taxon>
        <taxon>Pterygota</taxon>
        <taxon>Neoptera</taxon>
        <taxon>Endopterygota</taxon>
        <taxon>Lepidoptera</taxon>
        <taxon>Glossata</taxon>
        <taxon>Ditrysia</taxon>
        <taxon>Tineoidea</taxon>
        <taxon>Psychidae</taxon>
        <taxon>Oiketicinae</taxon>
        <taxon>Eumeta</taxon>
    </lineage>
</organism>
<keyword evidence="2" id="KW-1185">Reference proteome</keyword>
<gene>
    <name evidence="1" type="ORF">EVAR_12831_1</name>
</gene>
<sequence>MLKGLMGLAEGGGTAGAAPNERLSDLPPVCGLHSPREKYMPPVYLAFADYFRTGTPSNVSTNNNLAVFIVVRAQVSGEATQVSQMKTQHKIP</sequence>
<dbReference type="EMBL" id="BGZK01000151">
    <property type="protein sequence ID" value="GBP23548.1"/>
    <property type="molecule type" value="Genomic_DNA"/>
</dbReference>
<dbReference type="AlphaFoldDB" id="A0A4C1UB34"/>
<evidence type="ECO:0000313" key="2">
    <source>
        <dbReference type="Proteomes" id="UP000299102"/>
    </source>
</evidence>
<dbReference type="Proteomes" id="UP000299102">
    <property type="component" value="Unassembled WGS sequence"/>
</dbReference>
<evidence type="ECO:0000313" key="1">
    <source>
        <dbReference type="EMBL" id="GBP23548.1"/>
    </source>
</evidence>
<accession>A0A4C1UB34</accession>
<comment type="caution">
    <text evidence="1">The sequence shown here is derived from an EMBL/GenBank/DDBJ whole genome shotgun (WGS) entry which is preliminary data.</text>
</comment>
<name>A0A4C1UB34_EUMVA</name>
<protein>
    <submittedName>
        <fullName evidence="1">Uncharacterized protein</fullName>
    </submittedName>
</protein>